<proteinExistence type="predicted"/>
<dbReference type="AlphaFoldDB" id="H2KPS0"/>
<feature type="domain" description="DM" evidence="7">
    <location>
        <begin position="315"/>
        <end position="359"/>
    </location>
</feature>
<keyword evidence="1 5" id="KW-0479">Metal-binding</keyword>
<dbReference type="GO" id="GO:0005634">
    <property type="term" value="C:nucleus"/>
    <property type="evidence" value="ECO:0007669"/>
    <property type="project" value="UniProtKB-SubCell"/>
</dbReference>
<evidence type="ECO:0000259" key="7">
    <source>
        <dbReference type="PROSITE" id="PS50809"/>
    </source>
</evidence>
<evidence type="ECO:0000313" key="9">
    <source>
        <dbReference type="Proteomes" id="UP000008909"/>
    </source>
</evidence>
<feature type="region of interest" description="Disordered" evidence="6">
    <location>
        <begin position="56"/>
        <end position="84"/>
    </location>
</feature>
<dbReference type="PROSITE" id="PS50809">
    <property type="entry name" value="DM_2"/>
    <property type="match status" value="2"/>
</dbReference>
<feature type="region of interest" description="Disordered" evidence="6">
    <location>
        <begin position="197"/>
        <end position="230"/>
    </location>
</feature>
<dbReference type="SMART" id="SM00301">
    <property type="entry name" value="DM"/>
    <property type="match status" value="2"/>
</dbReference>
<reference key="2">
    <citation type="submission" date="2011-10" db="EMBL/GenBank/DDBJ databases">
        <title>The genome and transcriptome sequence of Clonorchis sinensis provide insights into the carcinogenic liver fluke.</title>
        <authorList>
            <person name="Wang X."/>
            <person name="Huang Y."/>
            <person name="Chen W."/>
            <person name="Liu H."/>
            <person name="Guo L."/>
            <person name="Chen Y."/>
            <person name="Luo F."/>
            <person name="Zhou W."/>
            <person name="Sun J."/>
            <person name="Mao Q."/>
            <person name="Liang P."/>
            <person name="Zhou C."/>
            <person name="Tian Y."/>
            <person name="Men J."/>
            <person name="Lv X."/>
            <person name="Huang L."/>
            <person name="Zhou J."/>
            <person name="Hu Y."/>
            <person name="Li R."/>
            <person name="Zhang F."/>
            <person name="Lei H."/>
            <person name="Li X."/>
            <person name="Hu X."/>
            <person name="Liang C."/>
            <person name="Xu J."/>
            <person name="Wu Z."/>
            <person name="Yu X."/>
        </authorList>
    </citation>
    <scope>NUCLEOTIDE SEQUENCE</scope>
    <source>
        <strain>Henan</strain>
    </source>
</reference>
<accession>H2KPS0</accession>
<feature type="compositionally biased region" description="Low complexity" evidence="6">
    <location>
        <begin position="103"/>
        <end position="120"/>
    </location>
</feature>
<keyword evidence="2 5" id="KW-0862">Zinc</keyword>
<evidence type="ECO:0000256" key="1">
    <source>
        <dbReference type="ARBA" id="ARBA00022723"/>
    </source>
</evidence>
<dbReference type="Gene3D" id="4.10.1040.10">
    <property type="entry name" value="DM DNA-binding domain"/>
    <property type="match status" value="2"/>
</dbReference>
<feature type="DNA-binding region" description="DM" evidence="5">
    <location>
        <begin position="149"/>
        <end position="196"/>
    </location>
</feature>
<name>H2KPS0_CLOSI</name>
<dbReference type="InterPro" id="IPR001275">
    <property type="entry name" value="DM_DNA-bd"/>
</dbReference>
<feature type="compositionally biased region" description="Basic and acidic residues" evidence="6">
    <location>
        <begin position="197"/>
        <end position="207"/>
    </location>
</feature>
<evidence type="ECO:0000256" key="4">
    <source>
        <dbReference type="ARBA" id="ARBA00023242"/>
    </source>
</evidence>
<evidence type="ECO:0000256" key="3">
    <source>
        <dbReference type="ARBA" id="ARBA00023125"/>
    </source>
</evidence>
<dbReference type="SUPFAM" id="SSF82927">
    <property type="entry name" value="Cysteine-rich DNA binding domain, (DM domain)"/>
    <property type="match status" value="2"/>
</dbReference>
<evidence type="ECO:0000256" key="5">
    <source>
        <dbReference type="PROSITE-ProRule" id="PRU00070"/>
    </source>
</evidence>
<keyword evidence="4 5" id="KW-0539">Nucleus</keyword>
<feature type="region of interest" description="Disordered" evidence="6">
    <location>
        <begin position="837"/>
        <end position="861"/>
    </location>
</feature>
<dbReference type="PROSITE" id="PS40000">
    <property type="entry name" value="DM_1"/>
    <property type="match status" value="2"/>
</dbReference>
<feature type="DNA-binding region" description="DM" evidence="5">
    <location>
        <begin position="315"/>
        <end position="359"/>
    </location>
</feature>
<evidence type="ECO:0000313" key="8">
    <source>
        <dbReference type="EMBL" id="GAA34150.2"/>
    </source>
</evidence>
<feature type="region of interest" description="Disordered" evidence="6">
    <location>
        <begin position="283"/>
        <end position="313"/>
    </location>
</feature>
<protein>
    <submittedName>
        <fullName evidence="8">Doublesex-and mab-3-related transcription factor 1</fullName>
    </submittedName>
</protein>
<feature type="region of interest" description="Disordered" evidence="6">
    <location>
        <begin position="934"/>
        <end position="969"/>
    </location>
</feature>
<comment type="subcellular location">
    <subcellularLocation>
        <location evidence="5">Nucleus</location>
    </subcellularLocation>
</comment>
<dbReference type="GO" id="GO:0043565">
    <property type="term" value="F:sequence-specific DNA binding"/>
    <property type="evidence" value="ECO:0007669"/>
    <property type="project" value="InterPro"/>
</dbReference>
<dbReference type="Pfam" id="PF00751">
    <property type="entry name" value="DM"/>
    <property type="match status" value="2"/>
</dbReference>
<gene>
    <name evidence="8" type="ORF">CLF_102518</name>
</gene>
<feature type="region of interest" description="Disordered" evidence="6">
    <location>
        <begin position="989"/>
        <end position="1021"/>
    </location>
</feature>
<reference evidence="8" key="1">
    <citation type="journal article" date="2011" name="Genome Biol.">
        <title>The draft genome of the carcinogenic human liver fluke Clonorchis sinensis.</title>
        <authorList>
            <person name="Wang X."/>
            <person name="Chen W."/>
            <person name="Huang Y."/>
            <person name="Sun J."/>
            <person name="Men J."/>
            <person name="Liu H."/>
            <person name="Luo F."/>
            <person name="Guo L."/>
            <person name="Lv X."/>
            <person name="Deng C."/>
            <person name="Zhou C."/>
            <person name="Fan Y."/>
            <person name="Li X."/>
            <person name="Huang L."/>
            <person name="Hu Y."/>
            <person name="Liang C."/>
            <person name="Hu X."/>
            <person name="Xu J."/>
            <person name="Yu X."/>
        </authorList>
    </citation>
    <scope>NUCLEOTIDE SEQUENCE [LARGE SCALE GENOMIC DNA]</scope>
    <source>
        <strain evidence="8">Henan</strain>
    </source>
</reference>
<feature type="region of interest" description="Disordered" evidence="6">
    <location>
        <begin position="102"/>
        <end position="130"/>
    </location>
</feature>
<evidence type="ECO:0000256" key="2">
    <source>
        <dbReference type="ARBA" id="ARBA00022833"/>
    </source>
</evidence>
<sequence length="1110" mass="122495">MNPTPNIPHLGTTDGGIHPFSICNGGQSDFSFTSMPFYPNCLTNFNYSVPASPTGIGGPDPVDSTLLSHTSRGPDHPFPNSQLEPFSNSDLMLSSIVVANTRPSGQSQSNPNRQRSSSSNHHLRRDSGALTNMTMRSNALACSRASYMCRKCKTHGHNIPVKRHKRACPYMHCTCLKCHLVDQGRKVVAKQIALYRDQKGTSSREHNGSQAENSDPLRGDRPNFSTIACNSSDGDRWVQATRTSDLTSFEDRSLGRRLANFERSLHLPRLAMSTTLAIATSQTDGQQPGLNIINTPSSNRTKTKPSPTATAGPHCRRCRNHSLAVTWKGHKKTCPFRNCPCDPCRLINVRKDTEKTLREMVTHSGEKLSNLPKAPVQMDKLSDALSSYADLPDVCSEVQQHPSRPELLHTTGALAGRLGELVPKPDRNPIGQLDTDLTTNLSVLPARHENTCSPSANMKEFNRMMKTHSGQVPLGPNSSESRHIPSVWSNCGLERISLNNTNWSLRSSHLQTNDLNNLSLPGRESSMNWLLNPLAVNAKLEQNHFHHHHHHHVHINAPLASVRSNSPTYTQTRLLDHSIQPLFPRPETQPMEHSPEPRASSCSKLPTGSYLPTEFAPSGPGNMDTRVEDTGPYISLNGTHAWSVGKMKSERFARNQSSVWNNERKLMYPGLVSNTDGFGYYGYNSESNLDPGFYCPDRVSAVAAAAAAAAAMVAMAPPPLGSPSRRRCPQHCYQYTYQTAQDPGHPLVDQISPDAYSFRAGQYVHSSRTHQYTSPSGETRAARVEETMSYPMDQNHYAGYASHSVDEYKPNLSEPSSLASDIPKASVSKQRWTAVTGEEVPTQNCPAVQSIPNSPSPSASVSYLEKDKDAIESSTPSFTQFSGTIGTSVHVPFSDVPLETMAENRNHPEEREMFHTDFYIANSSKQILMPRVSDLSPTQSHKPSFGDADSMPVQGTSQTDNPEHIKYPTTDMRGKTLWNQSKAWPCDAVMDDSQTDTGSDTHEQHLSSLQTNRPQNSSNSTKIEFHNNVSTETFRNNRQGSRCNSEFFNSQNELADVTVIETFSAVCTPTQQAVKLASLQQHQKINHIHTVLAVGICVQTALAPDNQCWK</sequence>
<feature type="region of interest" description="Disordered" evidence="6">
    <location>
        <begin position="583"/>
        <end position="626"/>
    </location>
</feature>
<feature type="domain" description="DM" evidence="7">
    <location>
        <begin position="149"/>
        <end position="196"/>
    </location>
</feature>
<keyword evidence="3 5" id="KW-0238">DNA-binding</keyword>
<dbReference type="EMBL" id="DF142931">
    <property type="protein sequence ID" value="GAA34150.2"/>
    <property type="molecule type" value="Genomic_DNA"/>
</dbReference>
<dbReference type="GO" id="GO:0006355">
    <property type="term" value="P:regulation of DNA-templated transcription"/>
    <property type="evidence" value="ECO:0007669"/>
    <property type="project" value="InterPro"/>
</dbReference>
<organism evidence="8 9">
    <name type="scientific">Clonorchis sinensis</name>
    <name type="common">Chinese liver fluke</name>
    <dbReference type="NCBI Taxonomy" id="79923"/>
    <lineage>
        <taxon>Eukaryota</taxon>
        <taxon>Metazoa</taxon>
        <taxon>Spiralia</taxon>
        <taxon>Lophotrochozoa</taxon>
        <taxon>Platyhelminthes</taxon>
        <taxon>Trematoda</taxon>
        <taxon>Digenea</taxon>
        <taxon>Opisthorchiida</taxon>
        <taxon>Opisthorchiata</taxon>
        <taxon>Opisthorchiidae</taxon>
        <taxon>Clonorchis</taxon>
    </lineage>
</organism>
<evidence type="ECO:0000256" key="6">
    <source>
        <dbReference type="SAM" id="MobiDB-lite"/>
    </source>
</evidence>
<feature type="compositionally biased region" description="Polar residues" evidence="6">
    <location>
        <begin position="841"/>
        <end position="861"/>
    </location>
</feature>
<dbReference type="InterPro" id="IPR036407">
    <property type="entry name" value="DM_DNA-bd_sf"/>
</dbReference>
<keyword evidence="9" id="KW-1185">Reference proteome</keyword>
<dbReference type="GO" id="GO:0046872">
    <property type="term" value="F:metal ion binding"/>
    <property type="evidence" value="ECO:0007669"/>
    <property type="project" value="UniProtKB-KW"/>
</dbReference>
<feature type="compositionally biased region" description="Polar residues" evidence="6">
    <location>
        <begin position="1006"/>
        <end position="1021"/>
    </location>
</feature>
<feature type="compositionally biased region" description="Polar residues" evidence="6">
    <location>
        <begin position="283"/>
        <end position="309"/>
    </location>
</feature>
<dbReference type="Proteomes" id="UP000008909">
    <property type="component" value="Unassembled WGS sequence"/>
</dbReference>